<proteinExistence type="predicted"/>
<protein>
    <recommendedName>
        <fullName evidence="3">DUF6697 domain-containing protein</fullName>
    </recommendedName>
</protein>
<keyword evidence="1" id="KW-0175">Coiled coil</keyword>
<evidence type="ECO:0000256" key="1">
    <source>
        <dbReference type="SAM" id="Coils"/>
    </source>
</evidence>
<dbReference type="Proteomes" id="UP001212997">
    <property type="component" value="Unassembled WGS sequence"/>
</dbReference>
<feature type="region of interest" description="Disordered" evidence="2">
    <location>
        <begin position="375"/>
        <end position="447"/>
    </location>
</feature>
<feature type="coiled-coil region" evidence="1">
    <location>
        <begin position="54"/>
        <end position="120"/>
    </location>
</feature>
<keyword evidence="5" id="KW-1185">Reference proteome</keyword>
<name>A0AAD5UZ01_9APHY</name>
<feature type="compositionally biased region" description="Polar residues" evidence="2">
    <location>
        <begin position="388"/>
        <end position="397"/>
    </location>
</feature>
<evidence type="ECO:0000259" key="3">
    <source>
        <dbReference type="Pfam" id="PF20411"/>
    </source>
</evidence>
<comment type="caution">
    <text evidence="4">The sequence shown here is derived from an EMBL/GenBank/DDBJ whole genome shotgun (WGS) entry which is preliminary data.</text>
</comment>
<feature type="compositionally biased region" description="Basic and acidic residues" evidence="2">
    <location>
        <begin position="421"/>
        <end position="430"/>
    </location>
</feature>
<evidence type="ECO:0000256" key="2">
    <source>
        <dbReference type="SAM" id="MobiDB-lite"/>
    </source>
</evidence>
<dbReference type="InterPro" id="IPR046520">
    <property type="entry name" value="DUF6697"/>
</dbReference>
<dbReference type="EMBL" id="JANAWD010000584">
    <property type="protein sequence ID" value="KAJ3477551.1"/>
    <property type="molecule type" value="Genomic_DNA"/>
</dbReference>
<dbReference type="Pfam" id="PF20411">
    <property type="entry name" value="DUF6697"/>
    <property type="match status" value="1"/>
</dbReference>
<sequence>MTEPLDELNGSVEVALAIHAELAAKLVNIADQFNRAKIHSADQKASFEQVLQEKKDLTHAVSTQEKRIIELQEEVKNLKVANEALSAQIDDERNENSRLLDMLEDQNEDWKTKFAASQEEIEALTISLSNAQITARPPKRSIKDKPQQPEYDPVTEDRLKVLQELPADRTGDVPEEAHLHPVGFTRLELMSLLGGGGQTLIGNIGKNKEKTEIAKLHDVNGMLYPYRDLNPWLPKNPGEHGYMFVGLFGPGGDYQRFLEPEERALFIPIGSSWRYYGHYEVFRDPRKDLSVKEWSLFSGDFKHRYAEMTLSKRMAGSKFTEMKKSKPGQVENEVQQIIREYDAGTRRVPLVQLCCIGYDHGLVLALQEAPKRTIGKRKVGQGTKRTGGASSVASTSHRPLRKRVRTQRAASPQPDVDMDVDDHPPPEGPRRSSRVVRLLVREPQADS</sequence>
<dbReference type="AlphaFoldDB" id="A0AAD5UZ01"/>
<feature type="domain" description="DUF6697" evidence="3">
    <location>
        <begin position="184"/>
        <end position="368"/>
    </location>
</feature>
<accession>A0AAD5UZ01</accession>
<gene>
    <name evidence="4" type="ORF">NLI96_g10389</name>
</gene>
<evidence type="ECO:0000313" key="5">
    <source>
        <dbReference type="Proteomes" id="UP001212997"/>
    </source>
</evidence>
<evidence type="ECO:0000313" key="4">
    <source>
        <dbReference type="EMBL" id="KAJ3477551.1"/>
    </source>
</evidence>
<organism evidence="4 5">
    <name type="scientific">Meripilus lineatus</name>
    <dbReference type="NCBI Taxonomy" id="2056292"/>
    <lineage>
        <taxon>Eukaryota</taxon>
        <taxon>Fungi</taxon>
        <taxon>Dikarya</taxon>
        <taxon>Basidiomycota</taxon>
        <taxon>Agaricomycotina</taxon>
        <taxon>Agaricomycetes</taxon>
        <taxon>Polyporales</taxon>
        <taxon>Meripilaceae</taxon>
        <taxon>Meripilus</taxon>
    </lineage>
</organism>
<reference evidence="4" key="1">
    <citation type="submission" date="2022-07" db="EMBL/GenBank/DDBJ databases">
        <title>Genome Sequence of Physisporinus lineatus.</title>
        <authorList>
            <person name="Buettner E."/>
        </authorList>
    </citation>
    <scope>NUCLEOTIDE SEQUENCE</scope>
    <source>
        <strain evidence="4">VT162</strain>
    </source>
</reference>